<evidence type="ECO:0000313" key="5">
    <source>
        <dbReference type="Proteomes" id="UP000501753"/>
    </source>
</evidence>
<dbReference type="AlphaFoldDB" id="A0A3S9Z6U1"/>
<dbReference type="InterPro" id="IPR036390">
    <property type="entry name" value="WH_DNA-bd_sf"/>
</dbReference>
<dbReference type="Gene3D" id="1.10.10.10">
    <property type="entry name" value="Winged helix-like DNA-binding domain superfamily/Winged helix DNA-binding domain"/>
    <property type="match status" value="1"/>
</dbReference>
<proteinExistence type="predicted"/>
<dbReference type="PROSITE" id="PS50995">
    <property type="entry name" value="HTH_MARR_2"/>
    <property type="match status" value="1"/>
</dbReference>
<evidence type="ECO:0000313" key="3">
    <source>
        <dbReference type="EMBL" id="QCN89665.1"/>
    </source>
</evidence>
<dbReference type="PANTHER" id="PTHR33164">
    <property type="entry name" value="TRANSCRIPTIONAL REGULATOR, MARR FAMILY"/>
    <property type="match status" value="1"/>
</dbReference>
<evidence type="ECO:0000313" key="4">
    <source>
        <dbReference type="Proteomes" id="UP000271291"/>
    </source>
</evidence>
<gene>
    <name evidence="3" type="ORF">DDJ31_35710</name>
    <name evidence="2" type="ORF">ELQ87_03645</name>
</gene>
<dbReference type="InterPro" id="IPR039422">
    <property type="entry name" value="MarR/SlyA-like"/>
</dbReference>
<dbReference type="EMBL" id="CP029078">
    <property type="protein sequence ID" value="QCN89665.1"/>
    <property type="molecule type" value="Genomic_DNA"/>
</dbReference>
<name>A0A3S9Z6U1_STRGD</name>
<sequence>MYGASFWSGVRAARRERVTEGLTARLCEGSCVSHHRDVTSSLPGARSGSVAPSTAELYRSLSDLAYAVASARTHARLRAQSGVPIDRASLALLRVLAAAPAPYRMGDLADALLVQASHVTRQTRTLEEEGLVTTVKEPGDDHRVRRIGITENGRDLVARAEATGQLWLADALHDFTPDQLHAAAAVIKRVTDVYRDE</sequence>
<evidence type="ECO:0000259" key="1">
    <source>
        <dbReference type="PROSITE" id="PS50995"/>
    </source>
</evidence>
<dbReference type="InterPro" id="IPR036388">
    <property type="entry name" value="WH-like_DNA-bd_sf"/>
</dbReference>
<dbReference type="GO" id="GO:0006950">
    <property type="term" value="P:response to stress"/>
    <property type="evidence" value="ECO:0007669"/>
    <property type="project" value="TreeGrafter"/>
</dbReference>
<feature type="domain" description="HTH marR-type" evidence="1">
    <location>
        <begin position="54"/>
        <end position="192"/>
    </location>
</feature>
<dbReference type="GO" id="GO:0003700">
    <property type="term" value="F:DNA-binding transcription factor activity"/>
    <property type="evidence" value="ECO:0007669"/>
    <property type="project" value="InterPro"/>
</dbReference>
<dbReference type="KEGG" id="sgd:ELQ87_03645"/>
<reference evidence="2 4" key="2">
    <citation type="submission" date="2018-12" db="EMBL/GenBank/DDBJ databases">
        <title>Streptomyces griseoviridis F1-27 complete genome.</title>
        <authorList>
            <person name="Mariita R.M."/>
            <person name="Sello J.K."/>
        </authorList>
    </citation>
    <scope>NUCLEOTIDE SEQUENCE [LARGE SCALE GENOMIC DNA]</scope>
    <source>
        <strain evidence="2 4">F1-27</strain>
    </source>
</reference>
<dbReference type="Pfam" id="PF01047">
    <property type="entry name" value="MarR"/>
    <property type="match status" value="1"/>
</dbReference>
<keyword evidence="5" id="KW-1185">Reference proteome</keyword>
<reference evidence="3 5" key="1">
    <citation type="submission" date="2018-04" db="EMBL/GenBank/DDBJ databases">
        <title>Complete genome sequences of Streptomyces griseoviridis K61 and characterization of antagonistic properties of biological control agents.</title>
        <authorList>
            <person name="Mariita R.M."/>
            <person name="Sello J.K."/>
        </authorList>
    </citation>
    <scope>NUCLEOTIDE SEQUENCE [LARGE SCALE GENOMIC DNA]</scope>
    <source>
        <strain evidence="3 5">K61</strain>
    </source>
</reference>
<evidence type="ECO:0000313" key="2">
    <source>
        <dbReference type="EMBL" id="AZS83481.1"/>
    </source>
</evidence>
<dbReference type="Proteomes" id="UP000501753">
    <property type="component" value="Chromosome"/>
</dbReference>
<dbReference type="SMART" id="SM00347">
    <property type="entry name" value="HTH_MARR"/>
    <property type="match status" value="1"/>
</dbReference>
<dbReference type="EMBL" id="CP034687">
    <property type="protein sequence ID" value="AZS83481.1"/>
    <property type="molecule type" value="Genomic_DNA"/>
</dbReference>
<protein>
    <submittedName>
        <fullName evidence="2">MarR family transcriptional regulator</fullName>
    </submittedName>
</protein>
<dbReference type="Proteomes" id="UP000271291">
    <property type="component" value="Chromosome"/>
</dbReference>
<organism evidence="2 4">
    <name type="scientific">Streptomyces griseoviridis</name>
    <dbReference type="NCBI Taxonomy" id="45398"/>
    <lineage>
        <taxon>Bacteria</taxon>
        <taxon>Bacillati</taxon>
        <taxon>Actinomycetota</taxon>
        <taxon>Actinomycetes</taxon>
        <taxon>Kitasatosporales</taxon>
        <taxon>Streptomycetaceae</taxon>
        <taxon>Streptomyces</taxon>
    </lineage>
</organism>
<dbReference type="SUPFAM" id="SSF46785">
    <property type="entry name" value="Winged helix' DNA-binding domain"/>
    <property type="match status" value="1"/>
</dbReference>
<dbReference type="PANTHER" id="PTHR33164:SF57">
    <property type="entry name" value="MARR-FAMILY TRANSCRIPTIONAL REGULATOR"/>
    <property type="match status" value="1"/>
</dbReference>
<accession>A0A3S9Z6U1</accession>
<dbReference type="OrthoDB" id="3211876at2"/>
<dbReference type="InterPro" id="IPR000835">
    <property type="entry name" value="HTH_MarR-typ"/>
</dbReference>